<keyword evidence="6 11" id="KW-0479">Metal-binding</keyword>
<evidence type="ECO:0000256" key="8">
    <source>
        <dbReference type="ARBA" id="ARBA00022842"/>
    </source>
</evidence>
<dbReference type="InterPro" id="IPR006311">
    <property type="entry name" value="TAT_signal"/>
</dbReference>
<evidence type="ECO:0000256" key="12">
    <source>
        <dbReference type="SAM" id="SignalP"/>
    </source>
</evidence>
<dbReference type="PROSITE" id="PS51318">
    <property type="entry name" value="TAT"/>
    <property type="match status" value="1"/>
</dbReference>
<reference evidence="13 14" key="1">
    <citation type="submission" date="2020-05" db="EMBL/GenBank/DDBJ databases">
        <title>Azospirillum oleiclasticum sp. nov, a nitrogen-fixing and heavy crude oil-emulsifying bacterium isolated from the crude oil of Yumen Oilfield.</title>
        <authorList>
            <person name="Wu D."/>
            <person name="Cai M."/>
            <person name="Zhang X."/>
        </authorList>
    </citation>
    <scope>NUCLEOTIDE SEQUENCE [LARGE SCALE GENOMIC DNA]</scope>
    <source>
        <strain evidence="13 14">ROY-1-1-2</strain>
    </source>
</reference>
<dbReference type="PANTHER" id="PTHR30040">
    <property type="entry name" value="THIAMINE BIOSYNTHESIS LIPOPROTEIN APBE"/>
    <property type="match status" value="1"/>
</dbReference>
<keyword evidence="14" id="KW-1185">Reference proteome</keyword>
<accession>A0ABX2T9K4</accession>
<dbReference type="SUPFAM" id="SSF143631">
    <property type="entry name" value="ApbE-like"/>
    <property type="match status" value="1"/>
</dbReference>
<comment type="caution">
    <text evidence="13">The sequence shown here is derived from an EMBL/GenBank/DDBJ whole genome shotgun (WGS) entry which is preliminary data.</text>
</comment>
<dbReference type="PANTHER" id="PTHR30040:SF2">
    <property type="entry name" value="FAD:PROTEIN FMN TRANSFERASE"/>
    <property type="match status" value="1"/>
</dbReference>
<keyword evidence="7 11" id="KW-0274">FAD</keyword>
<comment type="similarity">
    <text evidence="11">Belongs to the ApbE family.</text>
</comment>
<keyword evidence="5 11" id="KW-0808">Transferase</keyword>
<dbReference type="RefSeq" id="WP_180282763.1">
    <property type="nucleotide sequence ID" value="NZ_JABFDB010000010.1"/>
</dbReference>
<dbReference type="InterPro" id="IPR024932">
    <property type="entry name" value="ApbE"/>
</dbReference>
<evidence type="ECO:0000256" key="7">
    <source>
        <dbReference type="ARBA" id="ARBA00022827"/>
    </source>
</evidence>
<dbReference type="InterPro" id="IPR003374">
    <property type="entry name" value="ApbE-like_sf"/>
</dbReference>
<evidence type="ECO:0000256" key="2">
    <source>
        <dbReference type="ARBA" id="ARBA00011955"/>
    </source>
</evidence>
<evidence type="ECO:0000256" key="5">
    <source>
        <dbReference type="ARBA" id="ARBA00022679"/>
    </source>
</evidence>
<evidence type="ECO:0000256" key="9">
    <source>
        <dbReference type="ARBA" id="ARBA00031306"/>
    </source>
</evidence>
<evidence type="ECO:0000256" key="6">
    <source>
        <dbReference type="ARBA" id="ARBA00022723"/>
    </source>
</evidence>
<evidence type="ECO:0000256" key="11">
    <source>
        <dbReference type="PIRNR" id="PIRNR006268"/>
    </source>
</evidence>
<keyword evidence="8 11" id="KW-0460">Magnesium</keyword>
<dbReference type="PIRSF" id="PIRSF006268">
    <property type="entry name" value="ApbE"/>
    <property type="match status" value="1"/>
</dbReference>
<comment type="catalytic activity">
    <reaction evidence="10 11">
        <text>L-threonyl-[protein] + FAD = FMN-L-threonyl-[protein] + AMP + H(+)</text>
        <dbReference type="Rhea" id="RHEA:36847"/>
        <dbReference type="Rhea" id="RHEA-COMP:11060"/>
        <dbReference type="Rhea" id="RHEA-COMP:11061"/>
        <dbReference type="ChEBI" id="CHEBI:15378"/>
        <dbReference type="ChEBI" id="CHEBI:30013"/>
        <dbReference type="ChEBI" id="CHEBI:57692"/>
        <dbReference type="ChEBI" id="CHEBI:74257"/>
        <dbReference type="ChEBI" id="CHEBI:456215"/>
        <dbReference type="EC" id="2.7.1.180"/>
    </reaction>
</comment>
<dbReference type="EMBL" id="JABFDB010000010">
    <property type="protein sequence ID" value="NYZ20984.1"/>
    <property type="molecule type" value="Genomic_DNA"/>
</dbReference>
<dbReference type="EC" id="2.7.1.180" evidence="2 11"/>
<proteinExistence type="inferred from homology"/>
<dbReference type="Proteomes" id="UP000584642">
    <property type="component" value="Unassembled WGS sequence"/>
</dbReference>
<dbReference type="GO" id="GO:0016740">
    <property type="term" value="F:transferase activity"/>
    <property type="evidence" value="ECO:0007669"/>
    <property type="project" value="UniProtKB-KW"/>
</dbReference>
<organism evidence="13 14">
    <name type="scientific">Azospirillum oleiclasticum</name>
    <dbReference type="NCBI Taxonomy" id="2735135"/>
    <lineage>
        <taxon>Bacteria</taxon>
        <taxon>Pseudomonadati</taxon>
        <taxon>Pseudomonadota</taxon>
        <taxon>Alphaproteobacteria</taxon>
        <taxon>Rhodospirillales</taxon>
        <taxon>Azospirillaceae</taxon>
        <taxon>Azospirillum</taxon>
    </lineage>
</organism>
<name>A0ABX2T9K4_9PROT</name>
<evidence type="ECO:0000256" key="3">
    <source>
        <dbReference type="ARBA" id="ARBA00016337"/>
    </source>
</evidence>
<protein>
    <recommendedName>
        <fullName evidence="3 11">FAD:protein FMN transferase</fullName>
        <ecNumber evidence="2 11">2.7.1.180</ecNumber>
    </recommendedName>
    <alternativeName>
        <fullName evidence="9 11">Flavin transferase</fullName>
    </alternativeName>
</protein>
<dbReference type="Pfam" id="PF02424">
    <property type="entry name" value="ApbE"/>
    <property type="match status" value="1"/>
</dbReference>
<gene>
    <name evidence="13" type="ORF">HND93_14815</name>
</gene>
<evidence type="ECO:0000256" key="4">
    <source>
        <dbReference type="ARBA" id="ARBA00022630"/>
    </source>
</evidence>
<feature type="chain" id="PRO_5045539864" description="FAD:protein FMN transferase" evidence="12">
    <location>
        <begin position="30"/>
        <end position="331"/>
    </location>
</feature>
<comment type="cofactor">
    <cofactor evidence="1">
        <name>Mg(2+)</name>
        <dbReference type="ChEBI" id="CHEBI:18420"/>
    </cofactor>
</comment>
<feature type="signal peptide" evidence="12">
    <location>
        <begin position="1"/>
        <end position="29"/>
    </location>
</feature>
<keyword evidence="12" id="KW-0732">Signal</keyword>
<dbReference type="Gene3D" id="3.10.520.10">
    <property type="entry name" value="ApbE-like domains"/>
    <property type="match status" value="1"/>
</dbReference>
<evidence type="ECO:0000256" key="10">
    <source>
        <dbReference type="ARBA" id="ARBA00048540"/>
    </source>
</evidence>
<evidence type="ECO:0000256" key="1">
    <source>
        <dbReference type="ARBA" id="ARBA00001946"/>
    </source>
</evidence>
<sequence length="331" mass="34666">MTRLLSRRRVLAIGAAAAGLALLPNGARAAGAALRVWRGTALGASASITLHHPDSAEADRLIALCLDEIARLERVFSLYRADSALARLNRDGELRDPPADLVRLLSEAAMLSEQSDGAFDVTVQPLWQLHATHFGRPGADPAGPPPSAVTATLRLVGHRGLRIASDRVWFDRRGMAVTLNGIAQGCITDRVADLLRAHGMRNVLLDLGEVRALDRHPDGRPWSVGLERVGRPGSPSPALTIEDAAVATSAGYGTGFGPRGRFTHLFDPATGASPGHWRSVTVVAPTATTADALSTTLSVLPPARVAALLAATPQATAYLTRPDGTVVTAGG</sequence>
<keyword evidence="4 11" id="KW-0285">Flavoprotein</keyword>
<evidence type="ECO:0000313" key="13">
    <source>
        <dbReference type="EMBL" id="NYZ20984.1"/>
    </source>
</evidence>
<evidence type="ECO:0000313" key="14">
    <source>
        <dbReference type="Proteomes" id="UP000584642"/>
    </source>
</evidence>